<evidence type="ECO:0000313" key="3">
    <source>
        <dbReference type="Proteomes" id="UP001336020"/>
    </source>
</evidence>
<protein>
    <recommendedName>
        <fullName evidence="4">ABC transporter permease</fullName>
    </recommendedName>
</protein>
<proteinExistence type="predicted"/>
<gene>
    <name evidence="2" type="ORF">Q7514_02820</name>
</gene>
<reference evidence="2 3" key="1">
    <citation type="submission" date="2023-07" db="EMBL/GenBank/DDBJ databases">
        <authorList>
            <person name="Girao M."/>
            <person name="Carvalho M.F."/>
        </authorList>
    </citation>
    <scope>NUCLEOTIDE SEQUENCE [LARGE SCALE GENOMIC DNA]</scope>
    <source>
        <strain evidence="2 3">YIM65754</strain>
    </source>
</reference>
<evidence type="ECO:0000256" key="1">
    <source>
        <dbReference type="SAM" id="Phobius"/>
    </source>
</evidence>
<keyword evidence="1" id="KW-0812">Transmembrane</keyword>
<name>A0ABU7L4I9_9NOCA</name>
<keyword evidence="1" id="KW-0472">Membrane</keyword>
<evidence type="ECO:0008006" key="4">
    <source>
        <dbReference type="Google" id="ProtNLM"/>
    </source>
</evidence>
<accession>A0ABU7L4I9</accession>
<feature type="transmembrane region" description="Helical" evidence="1">
    <location>
        <begin position="178"/>
        <end position="200"/>
    </location>
</feature>
<feature type="transmembrane region" description="Helical" evidence="1">
    <location>
        <begin position="27"/>
        <end position="54"/>
    </location>
</feature>
<feature type="transmembrane region" description="Helical" evidence="1">
    <location>
        <begin position="220"/>
        <end position="239"/>
    </location>
</feature>
<feature type="transmembrane region" description="Helical" evidence="1">
    <location>
        <begin position="60"/>
        <end position="80"/>
    </location>
</feature>
<dbReference type="RefSeq" id="WP_330131722.1">
    <property type="nucleotide sequence ID" value="NZ_JAUTXY010000001.1"/>
</dbReference>
<comment type="caution">
    <text evidence="2">The sequence shown here is derived from an EMBL/GenBank/DDBJ whole genome shotgun (WGS) entry which is preliminary data.</text>
</comment>
<dbReference type="Proteomes" id="UP001336020">
    <property type="component" value="Unassembled WGS sequence"/>
</dbReference>
<keyword evidence="3" id="KW-1185">Reference proteome</keyword>
<sequence length="244" mass="26344">MTAALALPAPVTTGAARVWSVARIQTVAWPLLIAWPAGILATAFAIPWVIFALVTTDQQYNVTGSVLSLYGFVVAFYLLSMTQMFPFSLRLGSTRAHFMSSIVLIGLVQSFVFAAVLQALSVVEEATDGWGVRMRMFGVLRFLTDSALIQFTGYFATLTLVVGLSVLAGVIHQRWRAMGLLTAGTAIIVAVGLASILLTWTQSWSALWSWFADTPRVVTLVLLPIAIAAVCTAAAWRILHRSAP</sequence>
<evidence type="ECO:0000313" key="2">
    <source>
        <dbReference type="EMBL" id="MEE2056458.1"/>
    </source>
</evidence>
<feature type="transmembrane region" description="Helical" evidence="1">
    <location>
        <begin position="147"/>
        <end position="171"/>
    </location>
</feature>
<dbReference type="EMBL" id="JAUTXY010000001">
    <property type="protein sequence ID" value="MEE2056458.1"/>
    <property type="molecule type" value="Genomic_DNA"/>
</dbReference>
<feature type="transmembrane region" description="Helical" evidence="1">
    <location>
        <begin position="101"/>
        <end position="120"/>
    </location>
</feature>
<organism evidence="2 3">
    <name type="scientific">Rhodococcus artemisiae</name>
    <dbReference type="NCBI Taxonomy" id="714159"/>
    <lineage>
        <taxon>Bacteria</taxon>
        <taxon>Bacillati</taxon>
        <taxon>Actinomycetota</taxon>
        <taxon>Actinomycetes</taxon>
        <taxon>Mycobacteriales</taxon>
        <taxon>Nocardiaceae</taxon>
        <taxon>Rhodococcus</taxon>
    </lineage>
</organism>
<keyword evidence="1" id="KW-1133">Transmembrane helix</keyword>